<dbReference type="EMBL" id="CP058559">
    <property type="protein sequence ID" value="QNO16538.1"/>
    <property type="molecule type" value="Genomic_DNA"/>
</dbReference>
<dbReference type="Pfam" id="PF13366">
    <property type="entry name" value="PDDEXK_3"/>
    <property type="match status" value="1"/>
</dbReference>
<dbReference type="NCBIfam" id="TIGR04256">
    <property type="entry name" value="GxxExxY"/>
    <property type="match status" value="1"/>
</dbReference>
<dbReference type="Proteomes" id="UP000516160">
    <property type="component" value="Chromosome"/>
</dbReference>
<dbReference type="InterPro" id="IPR026350">
    <property type="entry name" value="GxxExxY"/>
</dbReference>
<sequence length="121" mass="13912">MYLHEEITKEIIGAGFEVYNQLRYGFAEKVYENSLVVELRLRGFKVETQKNITIKYKNELVGLYVADVVVEDKVIVELKSNKGNVEDAVPQLLNYLSATNLNVGLILNFGPKDLEFKRLMR</sequence>
<evidence type="ECO:0000313" key="2">
    <source>
        <dbReference type="Proteomes" id="UP000516160"/>
    </source>
</evidence>
<proteinExistence type="predicted"/>
<dbReference type="KEGG" id="acae:HYG86_18045"/>
<dbReference type="RefSeq" id="WP_213166932.1">
    <property type="nucleotide sequence ID" value="NZ_CP058559.1"/>
</dbReference>
<name>A0A7G9WCX6_ALKCA</name>
<gene>
    <name evidence="1" type="ORF">HYG86_18045</name>
</gene>
<evidence type="ECO:0000313" key="1">
    <source>
        <dbReference type="EMBL" id="QNO16538.1"/>
    </source>
</evidence>
<keyword evidence="2" id="KW-1185">Reference proteome</keyword>
<protein>
    <submittedName>
        <fullName evidence="1">GxxExxY protein</fullName>
    </submittedName>
</protein>
<reference evidence="1 2" key="1">
    <citation type="submission" date="2020-07" db="EMBL/GenBank/DDBJ databases">
        <title>Alkalicella. sp. LB2 genome.</title>
        <authorList>
            <person name="Postec A."/>
            <person name="Quemeneur M."/>
        </authorList>
    </citation>
    <scope>NUCLEOTIDE SEQUENCE [LARGE SCALE GENOMIC DNA]</scope>
    <source>
        <strain evidence="1 2">LB2</strain>
    </source>
</reference>
<organism evidence="1 2">
    <name type="scientific">Alkalicella caledoniensis</name>
    <dbReference type="NCBI Taxonomy" id="2731377"/>
    <lineage>
        <taxon>Bacteria</taxon>
        <taxon>Bacillati</taxon>
        <taxon>Bacillota</taxon>
        <taxon>Clostridia</taxon>
        <taxon>Eubacteriales</taxon>
        <taxon>Proteinivoracaceae</taxon>
        <taxon>Alkalicella</taxon>
    </lineage>
</organism>
<dbReference type="AlphaFoldDB" id="A0A7G9WCX6"/>
<accession>A0A7G9WCX6</accession>